<keyword evidence="2" id="KW-1185">Reference proteome</keyword>
<evidence type="ECO:0000313" key="2">
    <source>
        <dbReference type="Proteomes" id="UP000827986"/>
    </source>
</evidence>
<reference evidence="1" key="1">
    <citation type="submission" date="2021-09" db="EMBL/GenBank/DDBJ databases">
        <title>The genome of Mauremys mutica provides insights into the evolution of semi-aquatic lifestyle.</title>
        <authorList>
            <person name="Gong S."/>
            <person name="Gao Y."/>
        </authorList>
    </citation>
    <scope>NUCLEOTIDE SEQUENCE</scope>
    <source>
        <strain evidence="1">MM-2020</strain>
        <tissue evidence="1">Muscle</tissue>
    </source>
</reference>
<name>A0A9D3XQL4_9SAUR</name>
<evidence type="ECO:0000313" key="1">
    <source>
        <dbReference type="EMBL" id="KAH1183415.1"/>
    </source>
</evidence>
<organism evidence="1 2">
    <name type="scientific">Mauremys mutica</name>
    <name type="common">yellowpond turtle</name>
    <dbReference type="NCBI Taxonomy" id="74926"/>
    <lineage>
        <taxon>Eukaryota</taxon>
        <taxon>Metazoa</taxon>
        <taxon>Chordata</taxon>
        <taxon>Craniata</taxon>
        <taxon>Vertebrata</taxon>
        <taxon>Euteleostomi</taxon>
        <taxon>Archelosauria</taxon>
        <taxon>Testudinata</taxon>
        <taxon>Testudines</taxon>
        <taxon>Cryptodira</taxon>
        <taxon>Durocryptodira</taxon>
        <taxon>Testudinoidea</taxon>
        <taxon>Geoemydidae</taxon>
        <taxon>Geoemydinae</taxon>
        <taxon>Mauremys</taxon>
    </lineage>
</organism>
<comment type="caution">
    <text evidence="1">The sequence shown here is derived from an EMBL/GenBank/DDBJ whole genome shotgun (WGS) entry which is preliminary data.</text>
</comment>
<accession>A0A9D3XQL4</accession>
<sequence>MFCSPAARPHPRGGCISVGGIGPSAIGCNELWDPGGGASPRVGRRGRGDVPVSCSHGLSLREGTEDEGVNLCESLRAWPAAPTAGQGPPAVESPLQRPTRTIPALLLSPTLPGYSPPCRCANHSLCHNLTIMELRQPQDPWAPAQL</sequence>
<gene>
    <name evidence="1" type="ORF">KIL84_004907</name>
</gene>
<proteinExistence type="predicted"/>
<dbReference type="AlphaFoldDB" id="A0A9D3XQL4"/>
<protein>
    <submittedName>
        <fullName evidence="1">Uncharacterized protein</fullName>
    </submittedName>
</protein>
<dbReference type="Proteomes" id="UP000827986">
    <property type="component" value="Unassembled WGS sequence"/>
</dbReference>
<dbReference type="EMBL" id="JAHDVG010000466">
    <property type="protein sequence ID" value="KAH1183415.1"/>
    <property type="molecule type" value="Genomic_DNA"/>
</dbReference>